<dbReference type="Proteomes" id="UP000015106">
    <property type="component" value="Chromosome 7"/>
</dbReference>
<proteinExistence type="predicted"/>
<dbReference type="AlphaFoldDB" id="A0A8R7R4T4"/>
<protein>
    <submittedName>
        <fullName evidence="1">Uncharacterized protein</fullName>
    </submittedName>
</protein>
<sequence length="83" mass="9635">MGCVFSGKNNLSGFWWPSIIDMEMNNYADALLWFFWKKQDAMFYFMSFPICILQSCCLLPPVNCAISMGVVEHVWKYALHAKV</sequence>
<reference evidence="1" key="2">
    <citation type="submission" date="2018-03" db="EMBL/GenBank/DDBJ databases">
        <title>The Triticum urartu genome reveals the dynamic nature of wheat genome evolution.</title>
        <authorList>
            <person name="Ling H."/>
            <person name="Ma B."/>
            <person name="Shi X."/>
            <person name="Liu H."/>
            <person name="Dong L."/>
            <person name="Sun H."/>
            <person name="Cao Y."/>
            <person name="Gao Q."/>
            <person name="Zheng S."/>
            <person name="Li Y."/>
            <person name="Yu Y."/>
            <person name="Du H."/>
            <person name="Qi M."/>
            <person name="Li Y."/>
            <person name="Yu H."/>
            <person name="Cui Y."/>
            <person name="Wang N."/>
            <person name="Chen C."/>
            <person name="Wu H."/>
            <person name="Zhao Y."/>
            <person name="Zhang J."/>
            <person name="Li Y."/>
            <person name="Zhou W."/>
            <person name="Zhang B."/>
            <person name="Hu W."/>
            <person name="Eijk M."/>
            <person name="Tang J."/>
            <person name="Witsenboer H."/>
            <person name="Zhao S."/>
            <person name="Li Z."/>
            <person name="Zhang A."/>
            <person name="Wang D."/>
            <person name="Liang C."/>
        </authorList>
    </citation>
    <scope>NUCLEOTIDE SEQUENCE [LARGE SCALE GENOMIC DNA]</scope>
    <source>
        <strain evidence="1">cv. G1812</strain>
    </source>
</reference>
<dbReference type="Gramene" id="TuG1812G0700003895.01.T02">
    <property type="protein sequence ID" value="TuG1812G0700003895.01.T02.cds301257"/>
    <property type="gene ID" value="TuG1812G0700003895.01"/>
</dbReference>
<reference evidence="2" key="1">
    <citation type="journal article" date="2013" name="Nature">
        <title>Draft genome of the wheat A-genome progenitor Triticum urartu.</title>
        <authorList>
            <person name="Ling H.Q."/>
            <person name="Zhao S."/>
            <person name="Liu D."/>
            <person name="Wang J."/>
            <person name="Sun H."/>
            <person name="Zhang C."/>
            <person name="Fan H."/>
            <person name="Li D."/>
            <person name="Dong L."/>
            <person name="Tao Y."/>
            <person name="Gao C."/>
            <person name="Wu H."/>
            <person name="Li Y."/>
            <person name="Cui Y."/>
            <person name="Guo X."/>
            <person name="Zheng S."/>
            <person name="Wang B."/>
            <person name="Yu K."/>
            <person name="Liang Q."/>
            <person name="Yang W."/>
            <person name="Lou X."/>
            <person name="Chen J."/>
            <person name="Feng M."/>
            <person name="Jian J."/>
            <person name="Zhang X."/>
            <person name="Luo G."/>
            <person name="Jiang Y."/>
            <person name="Liu J."/>
            <person name="Wang Z."/>
            <person name="Sha Y."/>
            <person name="Zhang B."/>
            <person name="Wu H."/>
            <person name="Tang D."/>
            <person name="Shen Q."/>
            <person name="Xue P."/>
            <person name="Zou S."/>
            <person name="Wang X."/>
            <person name="Liu X."/>
            <person name="Wang F."/>
            <person name="Yang Y."/>
            <person name="An X."/>
            <person name="Dong Z."/>
            <person name="Zhang K."/>
            <person name="Zhang X."/>
            <person name="Luo M.C."/>
            <person name="Dvorak J."/>
            <person name="Tong Y."/>
            <person name="Wang J."/>
            <person name="Yang H."/>
            <person name="Li Z."/>
            <person name="Wang D."/>
            <person name="Zhang A."/>
            <person name="Wang J."/>
        </authorList>
    </citation>
    <scope>NUCLEOTIDE SEQUENCE</scope>
    <source>
        <strain evidence="2">cv. G1812</strain>
    </source>
</reference>
<name>A0A8R7R4T4_TRIUA</name>
<evidence type="ECO:0000313" key="2">
    <source>
        <dbReference type="Proteomes" id="UP000015106"/>
    </source>
</evidence>
<reference evidence="1" key="3">
    <citation type="submission" date="2022-06" db="UniProtKB">
        <authorList>
            <consortium name="EnsemblPlants"/>
        </authorList>
    </citation>
    <scope>IDENTIFICATION</scope>
</reference>
<accession>A0A8R7R4T4</accession>
<evidence type="ECO:0000313" key="1">
    <source>
        <dbReference type="EnsemblPlants" id="TuG1812G0700003895.01.T02.cds301257"/>
    </source>
</evidence>
<keyword evidence="2" id="KW-1185">Reference proteome</keyword>
<dbReference type="EnsemblPlants" id="TuG1812G0700003895.01.T02">
    <property type="protein sequence ID" value="TuG1812G0700003895.01.T02.cds301257"/>
    <property type="gene ID" value="TuG1812G0700003895.01"/>
</dbReference>
<organism evidence="1 2">
    <name type="scientific">Triticum urartu</name>
    <name type="common">Red wild einkorn</name>
    <name type="synonym">Crithodium urartu</name>
    <dbReference type="NCBI Taxonomy" id="4572"/>
    <lineage>
        <taxon>Eukaryota</taxon>
        <taxon>Viridiplantae</taxon>
        <taxon>Streptophyta</taxon>
        <taxon>Embryophyta</taxon>
        <taxon>Tracheophyta</taxon>
        <taxon>Spermatophyta</taxon>
        <taxon>Magnoliopsida</taxon>
        <taxon>Liliopsida</taxon>
        <taxon>Poales</taxon>
        <taxon>Poaceae</taxon>
        <taxon>BOP clade</taxon>
        <taxon>Pooideae</taxon>
        <taxon>Triticodae</taxon>
        <taxon>Triticeae</taxon>
        <taxon>Triticinae</taxon>
        <taxon>Triticum</taxon>
    </lineage>
</organism>